<dbReference type="EMBL" id="KZ820053">
    <property type="protein sequence ID" value="PWN49421.1"/>
    <property type="molecule type" value="Genomic_DNA"/>
</dbReference>
<dbReference type="Proteomes" id="UP000245626">
    <property type="component" value="Unassembled WGS sequence"/>
</dbReference>
<proteinExistence type="predicted"/>
<sequence length="1144" mass="120876">MSDSVVVVEQLTTVYATPSPAPTADSSSSSQTSDQSSSSTVSSSAASSTSSSNASSSSTNGALVGAVAGGLVGGFAFFTLLIALACLTWRRSAKKRKFVTPGMILRNSSGLDMVPDRTKPGPRLGMISRNPGLYASFPHSRDESRGSLTPLVATSHAGSHAMQRSTTDSISFEPRSRPYSFISSNRYSLVSTSYPQGYPGYDRFETNAYSESFGPYDPTGPPRTRSELIGIDRPADSPRSDSASASDPRLLSRGGLLPIAISQQNRDAGYESDFTKEGSFADSSHNGSHSKAPSMQKGYSRESGLSFAQSANTKLLASMPGETPQQHPSNVDSRPNSSSNLNAFFKTTKGQDRATSDPGVLSLSRPDAEKVNVAASSATLAVSVLTLPNGKPEEQGAQTPGQGGNQHPLSPTPAIGPKEVDHRTKPPIRKKGMGANENGAATVSSGTGTLDSTGTFNTFTGQPRTGLYLTNGTVSSQSSSLIPGDGSTLRREHMRSESGSARPWHGINPKLLRAFGGKVEAAGPSRFPEDQETVQDPSKTGLVKVGKQSEKKELKVRPPLGTQLPPGAFRPELTQHPLEDRQNTKALRRQDQEPQEKGGMSRQSPRDEAGKYEVKNSSPFSVAGFFSTKRIAAKSELDEHVDQGDEKTGEGPAQAEISFDDVFDGSLPKEVAKDLEEASYKDGRLSAMPSSIDDKRLGAPGGASMITRSSDVKSVPIPVGTPNQAVPPTDSTRSFSRNHEKKGSLSSGSPGLGASGSRMIEVFEGSEENTTGEVIYPDSGPRRQNTAIHPQGQNSGTSLANAQILDQKGSSTMSQSQDLKKGSPILAFAARLASSPKKGHQKSESTDLPHLVARPSAEVAISGQRHSRSGSPFGALGARLGLKKNAESGYASRPGESENAPFRDWALSLDDFPPLDLGPSLGLVDYQASPPSNTVQHQQTRAEDETHSPRLAKASPSQARGDTVRPASPEKKAPAQSRFNSQSLLSHSNSIGSVSSPELGTLEENAFHPDDEGQGPHRSETEGKRVSFAPLTKSLSLDGPTSGRAAKENRLANGGGLQRKDESKGKAEAHRGVLKNRGQGGNIRGGLEPVQNTFDAGIGPKTTSNGISSSSEKLAAKENTSRKKKGKKGQRKIEFDIFAKAPIL</sequence>
<reference evidence="1 2" key="1">
    <citation type="journal article" date="2018" name="Mol. Biol. Evol.">
        <title>Broad Genomic Sampling Reveals a Smut Pathogenic Ancestry of the Fungal Clade Ustilaginomycotina.</title>
        <authorList>
            <person name="Kijpornyongpan T."/>
            <person name="Mondo S.J."/>
            <person name="Barry K."/>
            <person name="Sandor L."/>
            <person name="Lee J."/>
            <person name="Lipzen A."/>
            <person name="Pangilinan J."/>
            <person name="LaButti K."/>
            <person name="Hainaut M."/>
            <person name="Henrissat B."/>
            <person name="Grigoriev I.V."/>
            <person name="Spatafora J.W."/>
            <person name="Aime M.C."/>
        </authorList>
    </citation>
    <scope>NUCLEOTIDE SEQUENCE [LARGE SCALE GENOMIC DNA]</scope>
    <source>
        <strain evidence="1 2">SA 807</strain>
    </source>
</reference>
<gene>
    <name evidence="1" type="ORF">IE53DRAFT_146370</name>
</gene>
<protein>
    <submittedName>
        <fullName evidence="1">Uncharacterized protein</fullName>
    </submittedName>
</protein>
<organism evidence="1 2">
    <name type="scientific">Violaceomyces palustris</name>
    <dbReference type="NCBI Taxonomy" id="1673888"/>
    <lineage>
        <taxon>Eukaryota</taxon>
        <taxon>Fungi</taxon>
        <taxon>Dikarya</taxon>
        <taxon>Basidiomycota</taxon>
        <taxon>Ustilaginomycotina</taxon>
        <taxon>Ustilaginomycetes</taxon>
        <taxon>Violaceomycetales</taxon>
        <taxon>Violaceomycetaceae</taxon>
        <taxon>Violaceomyces</taxon>
    </lineage>
</organism>
<accession>A0ACD0NUD3</accession>
<evidence type="ECO:0000313" key="1">
    <source>
        <dbReference type="EMBL" id="PWN49421.1"/>
    </source>
</evidence>
<evidence type="ECO:0000313" key="2">
    <source>
        <dbReference type="Proteomes" id="UP000245626"/>
    </source>
</evidence>
<keyword evidence="2" id="KW-1185">Reference proteome</keyword>
<name>A0ACD0NUD3_9BASI</name>